<feature type="region of interest" description="Disordered" evidence="1">
    <location>
        <begin position="1"/>
        <end position="54"/>
    </location>
</feature>
<accession>A0A0E9UVN5</accession>
<organism evidence="2">
    <name type="scientific">Anguilla anguilla</name>
    <name type="common">European freshwater eel</name>
    <name type="synonym">Muraena anguilla</name>
    <dbReference type="NCBI Taxonomy" id="7936"/>
    <lineage>
        <taxon>Eukaryota</taxon>
        <taxon>Metazoa</taxon>
        <taxon>Chordata</taxon>
        <taxon>Craniata</taxon>
        <taxon>Vertebrata</taxon>
        <taxon>Euteleostomi</taxon>
        <taxon>Actinopterygii</taxon>
        <taxon>Neopterygii</taxon>
        <taxon>Teleostei</taxon>
        <taxon>Anguilliformes</taxon>
        <taxon>Anguillidae</taxon>
        <taxon>Anguilla</taxon>
    </lineage>
</organism>
<protein>
    <submittedName>
        <fullName evidence="2">Uncharacterized protein</fullName>
    </submittedName>
</protein>
<dbReference type="AlphaFoldDB" id="A0A0E9UVN5"/>
<sequence>MRTDTFTGDRQEEGGNSLILNNTISNAKTHRESVQESENINQDVNDKNIDLIES</sequence>
<feature type="compositionally biased region" description="Polar residues" evidence="1">
    <location>
        <begin position="18"/>
        <end position="27"/>
    </location>
</feature>
<feature type="compositionally biased region" description="Basic and acidic residues" evidence="1">
    <location>
        <begin position="1"/>
        <end position="13"/>
    </location>
</feature>
<evidence type="ECO:0000256" key="1">
    <source>
        <dbReference type="SAM" id="MobiDB-lite"/>
    </source>
</evidence>
<dbReference type="EMBL" id="GBXM01038633">
    <property type="protein sequence ID" value="JAH69944.1"/>
    <property type="molecule type" value="Transcribed_RNA"/>
</dbReference>
<name>A0A0E9UVN5_ANGAN</name>
<reference evidence="2" key="2">
    <citation type="journal article" date="2015" name="Fish Shellfish Immunol.">
        <title>Early steps in the European eel (Anguilla anguilla)-Vibrio vulnificus interaction in the gills: Role of the RtxA13 toxin.</title>
        <authorList>
            <person name="Callol A."/>
            <person name="Pajuelo D."/>
            <person name="Ebbesson L."/>
            <person name="Teles M."/>
            <person name="MacKenzie S."/>
            <person name="Amaro C."/>
        </authorList>
    </citation>
    <scope>NUCLEOTIDE SEQUENCE</scope>
</reference>
<feature type="compositionally biased region" description="Basic and acidic residues" evidence="1">
    <location>
        <begin position="44"/>
        <end position="54"/>
    </location>
</feature>
<proteinExistence type="predicted"/>
<reference evidence="2" key="1">
    <citation type="submission" date="2014-11" db="EMBL/GenBank/DDBJ databases">
        <authorList>
            <person name="Amaro Gonzalez C."/>
        </authorList>
    </citation>
    <scope>NUCLEOTIDE SEQUENCE</scope>
</reference>
<evidence type="ECO:0000313" key="2">
    <source>
        <dbReference type="EMBL" id="JAH69944.1"/>
    </source>
</evidence>